<evidence type="ECO:0000313" key="4">
    <source>
        <dbReference type="Proteomes" id="UP000469927"/>
    </source>
</evidence>
<dbReference type="EMBL" id="MSAE01000022">
    <property type="protein sequence ID" value="PUX13863.1"/>
    <property type="molecule type" value="Genomic_DNA"/>
</dbReference>
<evidence type="ECO:0000313" key="2">
    <source>
        <dbReference type="EMBL" id="PUX13863.1"/>
    </source>
</evidence>
<proteinExistence type="predicted"/>
<name>A0A2T7ASG8_9ENTR</name>
<protein>
    <submittedName>
        <fullName evidence="2">Alpha-L-fucosidase</fullName>
    </submittedName>
</protein>
<comment type="caution">
    <text evidence="2">The sequence shown here is derived from an EMBL/GenBank/DDBJ whole genome shotgun (WGS) entry which is preliminary data.</text>
</comment>
<keyword evidence="4" id="KW-1185">Reference proteome</keyword>
<evidence type="ECO:0000313" key="1">
    <source>
        <dbReference type="EMBL" id="KAB0882959.1"/>
    </source>
</evidence>
<evidence type="ECO:0000313" key="3">
    <source>
        <dbReference type="Proteomes" id="UP000244378"/>
    </source>
</evidence>
<dbReference type="EMBL" id="WAGD01000017">
    <property type="protein sequence ID" value="KAB0882959.1"/>
    <property type="molecule type" value="Genomic_DNA"/>
</dbReference>
<dbReference type="AlphaFoldDB" id="A0A2T7ASG8"/>
<accession>A0A2T7ASG8</accession>
<gene>
    <name evidence="2" type="ORF">AUN14_11830</name>
    <name evidence="1" type="ORF">FZI19_07115</name>
</gene>
<dbReference type="Proteomes" id="UP000244378">
    <property type="component" value="Unassembled WGS sequence"/>
</dbReference>
<reference evidence="1 4" key="2">
    <citation type="submission" date="2019-08" db="EMBL/GenBank/DDBJ databases">
        <title>Prevalence, distribution, and phylogeny of type two toxin-antitoxin genes possessed by Cronobacter species where C. sakazakii homologs follow sequence type lineages.</title>
        <authorList>
            <person name="Finkelstein S."/>
            <person name="Negrete F."/>
            <person name="Jang H."/>
            <person name="Gopinath G.R."/>
            <person name="Tall B.D."/>
        </authorList>
    </citation>
    <scope>NUCLEOTIDE SEQUENCE [LARGE SCALE GENOMIC DNA]</scope>
    <source>
        <strain evidence="1 4">MOD1_GK1257</strain>
    </source>
</reference>
<sequence>MVKKHSAVLIDNAIFTCLFKELAWFFAKL</sequence>
<dbReference type="Proteomes" id="UP000469927">
    <property type="component" value="Unassembled WGS sequence"/>
</dbReference>
<organism evidence="2 3">
    <name type="scientific">Cronobacter muytjensii</name>
    <dbReference type="NCBI Taxonomy" id="413501"/>
    <lineage>
        <taxon>Bacteria</taxon>
        <taxon>Pseudomonadati</taxon>
        <taxon>Pseudomonadota</taxon>
        <taxon>Gammaproteobacteria</taxon>
        <taxon>Enterobacterales</taxon>
        <taxon>Enterobacteriaceae</taxon>
        <taxon>Cronobacter</taxon>
    </lineage>
</organism>
<reference evidence="2 3" key="1">
    <citation type="submission" date="2016-12" db="EMBL/GenBank/DDBJ databases">
        <title>Analysis of the Molecular Diversity Among Cronobacter Species Isolated from Filth Flies Using a Pan Genomic DNA Microarray.</title>
        <authorList>
            <person name="Pava-Ripoll M."/>
            <person name="Tall B."/>
            <person name="Farber J."/>
            <person name="Fanning S."/>
            <person name="Lehner A."/>
            <person name="Stephan R."/>
            <person name="Pagotto F."/>
            <person name="Iverson C."/>
            <person name="Ziobro G."/>
            <person name="Miller A."/>
            <person name="Pearson R."/>
            <person name="Yan Q."/>
            <person name="Kim M."/>
            <person name="Jeong S."/>
            <person name="Park J."/>
            <person name="Jun S."/>
            <person name="Choi H."/>
            <person name="Chung T."/>
            <person name="Yoo Y."/>
            <person name="Park E."/>
            <person name="Hwang S."/>
            <person name="Lee B."/>
            <person name="Sathyamoorthy V."/>
            <person name="Carter L."/>
            <person name="Mammel M."/>
            <person name="Jackson S."/>
            <person name="Kothary M."/>
            <person name="Patel I."/>
            <person name="Grim C."/>
            <person name="Gopinath G."/>
            <person name="Gangiredla J."/>
            <person name="Chase H."/>
        </authorList>
    </citation>
    <scope>NUCLEOTIDE SEQUENCE [LARGE SCALE GENOMIC DNA]</scope>
    <source>
        <strain evidence="2 3">MOD1-Md1s</strain>
    </source>
</reference>